<reference evidence="2 3" key="1">
    <citation type="journal article" date="2018" name="J. Microbiol.">
        <title>Aestuariibaculum marinum sp. nov., a marine bacterium isolated from seawater in South Korea.</title>
        <authorList>
            <person name="Choi J."/>
            <person name="Lee D."/>
            <person name="Jang J.H."/>
            <person name="Cha S."/>
            <person name="Seo T."/>
        </authorList>
    </citation>
    <scope>NUCLEOTIDE SEQUENCE [LARGE SCALE GENOMIC DNA]</scope>
    <source>
        <strain evidence="2 3">IP7</strain>
    </source>
</reference>
<accession>A0A8J6PTW5</accession>
<protein>
    <submittedName>
        <fullName evidence="2">Uncharacterized protein</fullName>
    </submittedName>
</protein>
<feature type="chain" id="PRO_5035228049" evidence="1">
    <location>
        <begin position="19"/>
        <end position="266"/>
    </location>
</feature>
<comment type="caution">
    <text evidence="2">The sequence shown here is derived from an EMBL/GenBank/DDBJ whole genome shotgun (WGS) entry which is preliminary data.</text>
</comment>
<sequence>MKQYKILAILFAFTLAFCGCEDTNDNLVGSRGVAIVPIISNIDPAFYTSNLEASYVEFNVDLEDGDTVDAAEVQVTFNGETAVLQDIESFPATITIPALDAIEALGISESDVEIDDFFLYHVVTTKNGVSSRSTAALKVFVTCEFDPALASGSYHVVSEDWEVEGDVTITADPNNPFLIGIAGIYEMEGGAPNDNILYLNINPSNFNVTGEKTLLGPSAPWGAYTNYYYTPTSGLYKSCTGTFEMSFAITVDEGSFGSYNFVFTKN</sequence>
<organism evidence="2 3">
    <name type="scientific">Aestuariibaculum marinum</name>
    <dbReference type="NCBI Taxonomy" id="2683592"/>
    <lineage>
        <taxon>Bacteria</taxon>
        <taxon>Pseudomonadati</taxon>
        <taxon>Bacteroidota</taxon>
        <taxon>Flavobacteriia</taxon>
        <taxon>Flavobacteriales</taxon>
        <taxon>Flavobacteriaceae</taxon>
    </lineage>
</organism>
<evidence type="ECO:0000313" key="3">
    <source>
        <dbReference type="Proteomes" id="UP000621516"/>
    </source>
</evidence>
<gene>
    <name evidence="2" type="ORF">ICJ85_09035</name>
</gene>
<dbReference type="PROSITE" id="PS51257">
    <property type="entry name" value="PROKAR_LIPOPROTEIN"/>
    <property type="match status" value="1"/>
</dbReference>
<evidence type="ECO:0000256" key="1">
    <source>
        <dbReference type="SAM" id="SignalP"/>
    </source>
</evidence>
<feature type="signal peptide" evidence="1">
    <location>
        <begin position="1"/>
        <end position="18"/>
    </location>
</feature>
<dbReference type="Proteomes" id="UP000621516">
    <property type="component" value="Unassembled WGS sequence"/>
</dbReference>
<keyword evidence="3" id="KW-1185">Reference proteome</keyword>
<name>A0A8J6PTW5_9FLAO</name>
<dbReference type="AlphaFoldDB" id="A0A8J6PTW5"/>
<dbReference type="RefSeq" id="WP_188223474.1">
    <property type="nucleotide sequence ID" value="NZ_JACVXD010000004.1"/>
</dbReference>
<dbReference type="EMBL" id="JACVXD010000004">
    <property type="protein sequence ID" value="MBD0824164.1"/>
    <property type="molecule type" value="Genomic_DNA"/>
</dbReference>
<keyword evidence="1" id="KW-0732">Signal</keyword>
<evidence type="ECO:0000313" key="2">
    <source>
        <dbReference type="EMBL" id="MBD0824164.1"/>
    </source>
</evidence>
<proteinExistence type="predicted"/>